<dbReference type="OrthoDB" id="1064922at2"/>
<name>A0A164A2N1_9FLAO</name>
<dbReference type="GO" id="GO:0008233">
    <property type="term" value="F:peptidase activity"/>
    <property type="evidence" value="ECO:0007669"/>
    <property type="project" value="UniProtKB-KW"/>
</dbReference>
<evidence type="ECO:0000259" key="4">
    <source>
        <dbReference type="Pfam" id="PF04586"/>
    </source>
</evidence>
<dbReference type="Proteomes" id="UP000076630">
    <property type="component" value="Unassembled WGS sequence"/>
</dbReference>
<keyword evidence="6" id="KW-1185">Reference proteome</keyword>
<dbReference type="EMBL" id="LQNU01000041">
    <property type="protein sequence ID" value="KZE82887.1"/>
    <property type="molecule type" value="Genomic_DNA"/>
</dbReference>
<keyword evidence="1" id="KW-1188">Viral release from host cell</keyword>
<accession>A0A164A2N1</accession>
<organism evidence="5 6">
    <name type="scientific">Myroides marinus</name>
    <dbReference type="NCBI Taxonomy" id="703342"/>
    <lineage>
        <taxon>Bacteria</taxon>
        <taxon>Pseudomonadati</taxon>
        <taxon>Bacteroidota</taxon>
        <taxon>Flavobacteriia</taxon>
        <taxon>Flavobacteriales</taxon>
        <taxon>Flavobacteriaceae</taxon>
        <taxon>Myroides</taxon>
    </lineage>
</organism>
<dbReference type="GO" id="GO:0006508">
    <property type="term" value="P:proteolysis"/>
    <property type="evidence" value="ECO:0007669"/>
    <property type="project" value="UniProtKB-KW"/>
</dbReference>
<sequence>MSKIVRSAFVRALTEEQVQNRQADFVISTEAEDTYRTIFEIGGWNLERYNRNPVVIYVHDTMSSDPDLVIGTSEVRVEGNELVATVTFEGAENNPLAEKVFRKVQAGILRMASIGADIHEARWGDFDKGENPDVLRFTKMDLLEWSIVPVGSNPEALKRSADGLEDIKKRYPKSDGDHGLQIRDNEDEEIKDKAAYYEAVNRLALISLKIKMNK</sequence>
<evidence type="ECO:0000256" key="1">
    <source>
        <dbReference type="ARBA" id="ARBA00022612"/>
    </source>
</evidence>
<feature type="domain" description="Prohead serine protease" evidence="4">
    <location>
        <begin position="59"/>
        <end position="168"/>
    </location>
</feature>
<keyword evidence="3" id="KW-0378">Hydrolase</keyword>
<keyword evidence="2" id="KW-0645">Protease</keyword>
<protein>
    <recommendedName>
        <fullName evidence="4">Prohead serine protease domain-containing protein</fullName>
    </recommendedName>
</protein>
<dbReference type="RefSeq" id="WP_038986924.1">
    <property type="nucleotide sequence ID" value="NZ_JWJO01000037.1"/>
</dbReference>
<evidence type="ECO:0000256" key="3">
    <source>
        <dbReference type="ARBA" id="ARBA00022801"/>
    </source>
</evidence>
<evidence type="ECO:0000256" key="2">
    <source>
        <dbReference type="ARBA" id="ARBA00022670"/>
    </source>
</evidence>
<dbReference type="InterPro" id="IPR054613">
    <property type="entry name" value="Peptidase_S78_dom"/>
</dbReference>
<evidence type="ECO:0000313" key="5">
    <source>
        <dbReference type="EMBL" id="KZE82887.1"/>
    </source>
</evidence>
<evidence type="ECO:0000313" key="6">
    <source>
        <dbReference type="Proteomes" id="UP000076630"/>
    </source>
</evidence>
<proteinExistence type="predicted"/>
<comment type="caution">
    <text evidence="5">The sequence shown here is derived from an EMBL/GenBank/DDBJ whole genome shotgun (WGS) entry which is preliminary data.</text>
</comment>
<dbReference type="AlphaFoldDB" id="A0A164A2N1"/>
<dbReference type="Pfam" id="PF04586">
    <property type="entry name" value="Peptidase_S78"/>
    <property type="match status" value="1"/>
</dbReference>
<reference evidence="5 6" key="1">
    <citation type="submission" date="2016-01" db="EMBL/GenBank/DDBJ databases">
        <title>Whole genome sequencing of Myroides marinus L41.</title>
        <authorList>
            <person name="Hong K.W."/>
        </authorList>
    </citation>
    <scope>NUCLEOTIDE SEQUENCE [LARGE SCALE GENOMIC DNA]</scope>
    <source>
        <strain evidence="5 6">L41</strain>
    </source>
</reference>
<gene>
    <name evidence="5" type="ORF">AV926_04885</name>
</gene>